<feature type="domain" description="Endonuclease GajA/Old nuclease/RecF-like AAA" evidence="2">
    <location>
        <begin position="292"/>
        <end position="371"/>
    </location>
</feature>
<dbReference type="InterPro" id="IPR022532">
    <property type="entry name" value="DUF3696"/>
</dbReference>
<evidence type="ECO:0000259" key="1">
    <source>
        <dbReference type="Pfam" id="PF12476"/>
    </source>
</evidence>
<evidence type="ECO:0000259" key="2">
    <source>
        <dbReference type="Pfam" id="PF13175"/>
    </source>
</evidence>
<organism evidence="3 4">
    <name type="scientific">Acinetobacter seifertii</name>
    <dbReference type="NCBI Taxonomy" id="1530123"/>
    <lineage>
        <taxon>Bacteria</taxon>
        <taxon>Pseudomonadati</taxon>
        <taxon>Pseudomonadota</taxon>
        <taxon>Gammaproteobacteria</taxon>
        <taxon>Moraxellales</taxon>
        <taxon>Moraxellaceae</taxon>
        <taxon>Acinetobacter</taxon>
        <taxon>Acinetobacter calcoaceticus/baumannii complex</taxon>
    </lineage>
</organism>
<proteinExistence type="predicted"/>
<dbReference type="InterPro" id="IPR041685">
    <property type="entry name" value="AAA_GajA/Old/RecF-like"/>
</dbReference>
<evidence type="ECO:0000313" key="4">
    <source>
        <dbReference type="Proteomes" id="UP000683517"/>
    </source>
</evidence>
<dbReference type="Pfam" id="PF13175">
    <property type="entry name" value="AAA_15"/>
    <property type="match status" value="1"/>
</dbReference>
<dbReference type="PANTHER" id="PTHR43581:SF2">
    <property type="entry name" value="EXCINUCLEASE ATPASE SUBUNIT"/>
    <property type="match status" value="1"/>
</dbReference>
<dbReference type="PIRSF" id="PIRSF034888">
    <property type="entry name" value="P-loop_UCP034888"/>
    <property type="match status" value="1"/>
</dbReference>
<dbReference type="PANTHER" id="PTHR43581">
    <property type="entry name" value="ATP/GTP PHOSPHATASE"/>
    <property type="match status" value="1"/>
</dbReference>
<dbReference type="InterPro" id="IPR051396">
    <property type="entry name" value="Bact_Antivir_Def_Nuclease"/>
</dbReference>
<sequence>MLTHLKLDNFKIWCTTGPLRLAPLTLLLGTNSSGKSSLIQSLLLIRQTVKSDDPNLDLNLGNPDNDSNKFDSVILGQFQDVLCRSASANLTMSANQFGIEFRWTDKSDGGDSSIFSARYRKGVGNSAELEMLRLGKDQQGFTVKRRKVGIYQLSLANQRRHLGQSADFRPERSFAFSAATLNKLGKQAEAIKNIGPELLDELSRIIYLGPVRRLAQRDYVWSGRMPAHIGDDGTKAIDVLIASGVEYQQQKKTGAVINGDALLFERVIHWLKTMNLADGLMVKQLGRSARYELQIINHNEASNLKDVGVGVSQVLPVIVAALFAKPNHIVIIEEPESHLHPLAQSQLAELFSQVSYQHSVQFIIETHSEHLLTRLQRRVAEQKIEADTLAMYFVERDNTKAKINELKLDDYGEISNWPENFFGDEMGDIAARTIAAMKRKIEEKKTLEFKEGSE</sequence>
<name>A0ABX8L742_9GAMM</name>
<gene>
    <name evidence="3" type="ORF">I6L30_06140</name>
</gene>
<protein>
    <submittedName>
        <fullName evidence="3">DUF3696 domain-containing protein</fullName>
    </submittedName>
</protein>
<keyword evidence="4" id="KW-1185">Reference proteome</keyword>
<feature type="domain" description="DUF3696" evidence="1">
    <location>
        <begin position="384"/>
        <end position="430"/>
    </location>
</feature>
<dbReference type="Pfam" id="PF12476">
    <property type="entry name" value="DUF3696"/>
    <property type="match status" value="1"/>
</dbReference>
<accession>A0ABX8L742</accession>
<dbReference type="Proteomes" id="UP000683517">
    <property type="component" value="Chromosome"/>
</dbReference>
<reference evidence="3 4" key="1">
    <citation type="submission" date="2021-06" db="EMBL/GenBank/DDBJ databases">
        <title>FDA dAtabase for Regulatory Grade micrObial Sequences (FDA-ARGOS): Supporting development and validation of Infectious Disease Dx tests.</title>
        <authorList>
            <person name="Sproer C."/>
            <person name="Gronow S."/>
            <person name="Severitt S."/>
            <person name="Schroder I."/>
            <person name="Tallon L."/>
            <person name="Sadzewicz L."/>
            <person name="Zhao X."/>
            <person name="Boylan J."/>
            <person name="Ott S."/>
            <person name="Bowen H."/>
            <person name="Vavikolanu K."/>
            <person name="Mehta A."/>
            <person name="Aluvathingal J."/>
            <person name="Nadendla S."/>
            <person name="Lowell S."/>
            <person name="Myers T."/>
            <person name="Yan Y."/>
        </authorList>
    </citation>
    <scope>NUCLEOTIDE SEQUENCE [LARGE SCALE GENOMIC DNA]</scope>
    <source>
        <strain evidence="3 4">FDAARGOS 1400</strain>
    </source>
</reference>
<evidence type="ECO:0000313" key="3">
    <source>
        <dbReference type="EMBL" id="QXB47580.1"/>
    </source>
</evidence>
<dbReference type="RefSeq" id="WP_216985530.1">
    <property type="nucleotide sequence ID" value="NZ_CP077365.1"/>
</dbReference>
<dbReference type="InterPro" id="IPR014592">
    <property type="entry name" value="P-loop_UCP034888"/>
</dbReference>
<dbReference type="EMBL" id="CP077365">
    <property type="protein sequence ID" value="QXB47580.1"/>
    <property type="molecule type" value="Genomic_DNA"/>
</dbReference>